<gene>
    <name evidence="1" type="ORF">D7I46_04045</name>
</gene>
<dbReference type="Proteomes" id="UP000269374">
    <property type="component" value="Chromosome"/>
</dbReference>
<reference evidence="1 2" key="1">
    <citation type="submission" date="2018-09" db="EMBL/GenBank/DDBJ databases">
        <title>Genome sequencing of strain 1JSPR-7.</title>
        <authorList>
            <person name="Heo J."/>
            <person name="Kim S.-J."/>
            <person name="Kwon S.-W."/>
        </authorList>
    </citation>
    <scope>NUCLEOTIDE SEQUENCE [LARGE SCALE GENOMIC DNA]</scope>
    <source>
        <strain evidence="1 2">1JSPR-7</strain>
    </source>
</reference>
<dbReference type="RefSeq" id="WP_120771721.1">
    <property type="nucleotide sequence ID" value="NZ_CP032627.1"/>
</dbReference>
<dbReference type="EMBL" id="CP032627">
    <property type="protein sequence ID" value="AYG00333.1"/>
    <property type="molecule type" value="Genomic_DNA"/>
</dbReference>
<evidence type="ECO:0000313" key="1">
    <source>
        <dbReference type="EMBL" id="AYG00333.1"/>
    </source>
</evidence>
<dbReference type="AlphaFoldDB" id="A0A387B9E2"/>
<name>A0A387B9E2_9LACT</name>
<proteinExistence type="predicted"/>
<keyword evidence="2" id="KW-1185">Reference proteome</keyword>
<organism evidence="1 2">
    <name type="scientific">Lactococcus allomyrinae</name>
    <dbReference type="NCBI Taxonomy" id="2419773"/>
    <lineage>
        <taxon>Bacteria</taxon>
        <taxon>Bacillati</taxon>
        <taxon>Bacillota</taxon>
        <taxon>Bacilli</taxon>
        <taxon>Lactobacillales</taxon>
        <taxon>Streptococcaceae</taxon>
        <taxon>Lactococcus</taxon>
    </lineage>
</organism>
<sequence length="106" mass="11856">MWEAMTNNPYLDTDWLDNQFSAAMKEQERTAILAILSAKKAEISNENIELSQKLTQQSSEMKDFTSNRLVSHLKSGLEGKGADAANEYLSHTLKKPKLKSPIEGAE</sequence>
<protein>
    <submittedName>
        <fullName evidence="1">Uncharacterized protein</fullName>
    </submittedName>
</protein>
<accession>A0A387B9E2</accession>
<dbReference type="KEGG" id="lact:D7I46_04045"/>
<evidence type="ECO:0000313" key="2">
    <source>
        <dbReference type="Proteomes" id="UP000269374"/>
    </source>
</evidence>